<protein>
    <submittedName>
        <fullName evidence="2">Uncharacterized protein</fullName>
    </submittedName>
</protein>
<gene>
    <name evidence="2" type="ORF">VFPBJ_05496</name>
</gene>
<proteinExistence type="predicted"/>
<dbReference type="AlphaFoldDB" id="A0A179GRJ6"/>
<feature type="region of interest" description="Disordered" evidence="1">
    <location>
        <begin position="1"/>
        <end position="42"/>
    </location>
</feature>
<evidence type="ECO:0000313" key="2">
    <source>
        <dbReference type="EMBL" id="OAQ79911.1"/>
    </source>
</evidence>
<name>A0A179GRJ6_PURLI</name>
<evidence type="ECO:0000313" key="3">
    <source>
        <dbReference type="Proteomes" id="UP000078240"/>
    </source>
</evidence>
<sequence length="115" mass="12625">MPACPSAQRRLPRPRPQTPSRHESMCGETEACSELPSSKSVSDKVSGLNAVDFLPAGPSAASGGLPHAISFSCPYVRVSNPHVPVETVWTLSSYWTYFRPPPPQRARRARFYLSL</sequence>
<evidence type="ECO:0000256" key="1">
    <source>
        <dbReference type="SAM" id="MobiDB-lite"/>
    </source>
</evidence>
<dbReference type="Proteomes" id="UP000078240">
    <property type="component" value="Unassembled WGS sequence"/>
</dbReference>
<reference evidence="2 3" key="1">
    <citation type="submission" date="2016-01" db="EMBL/GenBank/DDBJ databases">
        <title>Biosynthesis of antibiotic leucinostatins and their inhibition on Phytophthora in bio-control Purpureocillium lilacinum.</title>
        <authorList>
            <person name="Wang G."/>
            <person name="Liu Z."/>
            <person name="Lin R."/>
            <person name="Li E."/>
            <person name="Mao Z."/>
            <person name="Ling J."/>
            <person name="Yin W."/>
            <person name="Xie B."/>
        </authorList>
    </citation>
    <scope>NUCLEOTIDE SEQUENCE [LARGE SCALE GENOMIC DNA]</scope>
    <source>
        <strain evidence="2">PLBJ-1</strain>
    </source>
</reference>
<accession>A0A179GRJ6</accession>
<dbReference type="EMBL" id="LSBH01000004">
    <property type="protein sequence ID" value="OAQ79911.1"/>
    <property type="molecule type" value="Genomic_DNA"/>
</dbReference>
<organism evidence="2 3">
    <name type="scientific">Purpureocillium lilacinum</name>
    <name type="common">Paecilomyces lilacinus</name>
    <dbReference type="NCBI Taxonomy" id="33203"/>
    <lineage>
        <taxon>Eukaryota</taxon>
        <taxon>Fungi</taxon>
        <taxon>Dikarya</taxon>
        <taxon>Ascomycota</taxon>
        <taxon>Pezizomycotina</taxon>
        <taxon>Sordariomycetes</taxon>
        <taxon>Hypocreomycetidae</taxon>
        <taxon>Hypocreales</taxon>
        <taxon>Ophiocordycipitaceae</taxon>
        <taxon>Purpureocillium</taxon>
    </lineage>
</organism>
<comment type="caution">
    <text evidence="2">The sequence shown here is derived from an EMBL/GenBank/DDBJ whole genome shotgun (WGS) entry which is preliminary data.</text>
</comment>